<dbReference type="AlphaFoldDB" id="A0A0C2G908"/>
<dbReference type="InterPro" id="IPR001245">
    <property type="entry name" value="Ser-Thr/Tyr_kinase_cat_dom"/>
</dbReference>
<dbReference type="GO" id="GO:0005886">
    <property type="term" value="C:plasma membrane"/>
    <property type="evidence" value="ECO:0007669"/>
    <property type="project" value="TreeGrafter"/>
</dbReference>
<reference evidence="2 3" key="1">
    <citation type="submission" date="2013-12" db="EMBL/GenBank/DDBJ databases">
        <title>Draft genome of the parsitic nematode Ancylostoma duodenale.</title>
        <authorList>
            <person name="Mitreva M."/>
        </authorList>
    </citation>
    <scope>NUCLEOTIDE SEQUENCE [LARGE SCALE GENOMIC DNA]</scope>
    <source>
        <strain evidence="2 3">Zhejiang</strain>
    </source>
</reference>
<dbReference type="GO" id="GO:0043235">
    <property type="term" value="C:receptor complex"/>
    <property type="evidence" value="ECO:0007669"/>
    <property type="project" value="TreeGrafter"/>
</dbReference>
<proteinExistence type="predicted"/>
<dbReference type="GO" id="GO:0010976">
    <property type="term" value="P:positive regulation of neuron projection development"/>
    <property type="evidence" value="ECO:0007669"/>
    <property type="project" value="TreeGrafter"/>
</dbReference>
<dbReference type="InterPro" id="IPR050122">
    <property type="entry name" value="RTK"/>
</dbReference>
<dbReference type="EMBL" id="KN734409">
    <property type="protein sequence ID" value="KIH57425.1"/>
    <property type="molecule type" value="Genomic_DNA"/>
</dbReference>
<dbReference type="PROSITE" id="PS50011">
    <property type="entry name" value="PROTEIN_KINASE_DOM"/>
    <property type="match status" value="1"/>
</dbReference>
<dbReference type="InterPro" id="IPR020635">
    <property type="entry name" value="Tyr_kinase_cat_dom"/>
</dbReference>
<organism evidence="2 3">
    <name type="scientific">Ancylostoma duodenale</name>
    <dbReference type="NCBI Taxonomy" id="51022"/>
    <lineage>
        <taxon>Eukaryota</taxon>
        <taxon>Metazoa</taxon>
        <taxon>Ecdysozoa</taxon>
        <taxon>Nematoda</taxon>
        <taxon>Chromadorea</taxon>
        <taxon>Rhabditida</taxon>
        <taxon>Rhabditina</taxon>
        <taxon>Rhabditomorpha</taxon>
        <taxon>Strongyloidea</taxon>
        <taxon>Ancylostomatidae</taxon>
        <taxon>Ancylostomatinae</taxon>
        <taxon>Ancylostoma</taxon>
    </lineage>
</organism>
<dbReference type="InterPro" id="IPR000719">
    <property type="entry name" value="Prot_kinase_dom"/>
</dbReference>
<dbReference type="GO" id="GO:0038062">
    <property type="term" value="F:protein tyrosine kinase collagen receptor activity"/>
    <property type="evidence" value="ECO:0007669"/>
    <property type="project" value="TreeGrafter"/>
</dbReference>
<accession>A0A0C2G908</accession>
<dbReference type="PANTHER" id="PTHR24416">
    <property type="entry name" value="TYROSINE-PROTEIN KINASE RECEPTOR"/>
    <property type="match status" value="1"/>
</dbReference>
<name>A0A0C2G908_9BILA</name>
<dbReference type="SMART" id="SM00219">
    <property type="entry name" value="TyrKc"/>
    <property type="match status" value="1"/>
</dbReference>
<dbReference type="PANTHER" id="PTHR24416:SF634">
    <property type="entry name" value="DISCOIDIN DOMAIN-CONTAINING RECEPTOR TYROSINE KINASE B"/>
    <property type="match status" value="1"/>
</dbReference>
<dbReference type="Proteomes" id="UP000054047">
    <property type="component" value="Unassembled WGS sequence"/>
</dbReference>
<dbReference type="GO" id="GO:0005518">
    <property type="term" value="F:collagen binding"/>
    <property type="evidence" value="ECO:0007669"/>
    <property type="project" value="TreeGrafter"/>
</dbReference>
<dbReference type="OrthoDB" id="6071166at2759"/>
<evidence type="ECO:0000313" key="2">
    <source>
        <dbReference type="EMBL" id="KIH57425.1"/>
    </source>
</evidence>
<dbReference type="InterPro" id="IPR011009">
    <property type="entry name" value="Kinase-like_dom_sf"/>
</dbReference>
<dbReference type="SUPFAM" id="SSF56112">
    <property type="entry name" value="Protein kinase-like (PK-like)"/>
    <property type="match status" value="1"/>
</dbReference>
<keyword evidence="3" id="KW-1185">Reference proteome</keyword>
<dbReference type="GO" id="GO:0005524">
    <property type="term" value="F:ATP binding"/>
    <property type="evidence" value="ECO:0007669"/>
    <property type="project" value="InterPro"/>
</dbReference>
<dbReference type="Gene3D" id="1.10.510.10">
    <property type="entry name" value="Transferase(Phosphotransferase) domain 1"/>
    <property type="match status" value="1"/>
</dbReference>
<protein>
    <recommendedName>
        <fullName evidence="1">Protein kinase domain-containing protein</fullName>
    </recommendedName>
</protein>
<sequence length="128" mass="14622">MCPEIARPDFSTQLNSHQGRTFENVLEPTSGKFSTHSDVWAFGVTLWEIFTCCRERPFSSLTDDQVLENIQQMGSQSALKHQLERPSLCPASLFSNAVVPCWQYEPQDRPSFEALHLQLQVLIHTKMP</sequence>
<feature type="domain" description="Protein kinase" evidence="1">
    <location>
        <begin position="1"/>
        <end position="127"/>
    </location>
</feature>
<gene>
    <name evidence="2" type="ORF">ANCDUO_12385</name>
</gene>
<evidence type="ECO:0000259" key="1">
    <source>
        <dbReference type="PROSITE" id="PS50011"/>
    </source>
</evidence>
<evidence type="ECO:0000313" key="3">
    <source>
        <dbReference type="Proteomes" id="UP000054047"/>
    </source>
</evidence>
<dbReference type="Pfam" id="PF07714">
    <property type="entry name" value="PK_Tyr_Ser-Thr"/>
    <property type="match status" value="1"/>
</dbReference>
<dbReference type="GO" id="GO:0051897">
    <property type="term" value="P:positive regulation of phosphatidylinositol 3-kinase/protein kinase B signal transduction"/>
    <property type="evidence" value="ECO:0007669"/>
    <property type="project" value="TreeGrafter"/>
</dbReference>